<gene>
    <name evidence="2" type="ORF">VB738_12780</name>
</gene>
<keyword evidence="3" id="KW-1185">Reference proteome</keyword>
<sequence length="152" mass="16057">MKPGKTILATAVAAAAIGLSMPLASHAIDPAYAKKLEKSGCTQVTELKGCDINKTKAENAKAGFGTVDTAVSPYAGQWIARNVDGRTVSTIRIDGKNKVVVNGKSVASKLSDGALVFKSGFITYTIQGDPRLKNENSWFDSDAQTTGPIRRQ</sequence>
<feature type="signal peptide" evidence="1">
    <location>
        <begin position="1"/>
        <end position="27"/>
    </location>
</feature>
<comment type="caution">
    <text evidence="2">The sequence shown here is derived from an EMBL/GenBank/DDBJ whole genome shotgun (WGS) entry which is preliminary data.</text>
</comment>
<accession>A0ABU5RWI5</accession>
<keyword evidence="1" id="KW-0732">Signal</keyword>
<evidence type="ECO:0008006" key="4">
    <source>
        <dbReference type="Google" id="ProtNLM"/>
    </source>
</evidence>
<organism evidence="2 3">
    <name type="scientific">Cyanobium gracile UHCC 0139</name>
    <dbReference type="NCBI Taxonomy" id="3110308"/>
    <lineage>
        <taxon>Bacteria</taxon>
        <taxon>Bacillati</taxon>
        <taxon>Cyanobacteriota</taxon>
        <taxon>Cyanophyceae</taxon>
        <taxon>Synechococcales</taxon>
        <taxon>Prochlorococcaceae</taxon>
        <taxon>Cyanobium</taxon>
    </lineage>
</organism>
<protein>
    <recommendedName>
        <fullName evidence="4">Lipoprotein</fullName>
    </recommendedName>
</protein>
<proteinExistence type="predicted"/>
<evidence type="ECO:0000313" key="2">
    <source>
        <dbReference type="EMBL" id="MEA5392134.1"/>
    </source>
</evidence>
<feature type="chain" id="PRO_5046315891" description="Lipoprotein" evidence="1">
    <location>
        <begin position="28"/>
        <end position="152"/>
    </location>
</feature>
<evidence type="ECO:0000256" key="1">
    <source>
        <dbReference type="SAM" id="SignalP"/>
    </source>
</evidence>
<reference evidence="2 3" key="1">
    <citation type="submission" date="2023-12" db="EMBL/GenBank/DDBJ databases">
        <title>Baltic Sea Cyanobacteria.</title>
        <authorList>
            <person name="Delbaje E."/>
            <person name="Fewer D.P."/>
            <person name="Shishido T.K."/>
        </authorList>
    </citation>
    <scope>NUCLEOTIDE SEQUENCE [LARGE SCALE GENOMIC DNA]</scope>
    <source>
        <strain evidence="2 3">UHCC 0139</strain>
    </source>
</reference>
<name>A0ABU5RWI5_9CYAN</name>
<dbReference type="RefSeq" id="WP_323306101.1">
    <property type="nucleotide sequence ID" value="NZ_JAYGHX010000008.1"/>
</dbReference>
<evidence type="ECO:0000313" key="3">
    <source>
        <dbReference type="Proteomes" id="UP001304461"/>
    </source>
</evidence>
<dbReference type="EMBL" id="JAYGHX010000008">
    <property type="protein sequence ID" value="MEA5392134.1"/>
    <property type="molecule type" value="Genomic_DNA"/>
</dbReference>
<dbReference type="Proteomes" id="UP001304461">
    <property type="component" value="Unassembled WGS sequence"/>
</dbReference>